<dbReference type="GO" id="GO:0050909">
    <property type="term" value="P:sensory perception of taste"/>
    <property type="evidence" value="ECO:0007669"/>
    <property type="project" value="InterPro"/>
</dbReference>
<accession>A0A835L2N3</accession>
<keyword evidence="8" id="KW-1185">Reference proteome</keyword>
<evidence type="ECO:0000256" key="6">
    <source>
        <dbReference type="SAM" id="Phobius"/>
    </source>
</evidence>
<keyword evidence="4 6" id="KW-1133">Transmembrane helix</keyword>
<reference evidence="7" key="1">
    <citation type="submission" date="2020-08" db="EMBL/GenBank/DDBJ databases">
        <title>Spodoptera exigua strain:BAW_Kor-Di-RS1 Genome sequencing and assembly.</title>
        <authorList>
            <person name="Kim J."/>
            <person name="Nam H.Y."/>
            <person name="Kwon M."/>
            <person name="Choi J.H."/>
            <person name="Cho S.R."/>
            <person name="Kim G.-H."/>
        </authorList>
    </citation>
    <scope>NUCLEOTIDE SEQUENCE</scope>
    <source>
        <strain evidence="7">BAW_Kor-Di-RS1</strain>
        <tissue evidence="7">Whole-body</tissue>
    </source>
</reference>
<evidence type="ECO:0000256" key="2">
    <source>
        <dbReference type="ARBA" id="ARBA00022475"/>
    </source>
</evidence>
<evidence type="ECO:0000256" key="1">
    <source>
        <dbReference type="ARBA" id="ARBA00004651"/>
    </source>
</evidence>
<evidence type="ECO:0000313" key="7">
    <source>
        <dbReference type="EMBL" id="KAF9412173.1"/>
    </source>
</evidence>
<comment type="caution">
    <text evidence="7">The sequence shown here is derived from an EMBL/GenBank/DDBJ whole genome shotgun (WGS) entry which is preliminary data.</text>
</comment>
<keyword evidence="3 6" id="KW-0812">Transmembrane</keyword>
<dbReference type="EMBL" id="JACKWZ010000198">
    <property type="protein sequence ID" value="KAF9412173.1"/>
    <property type="molecule type" value="Genomic_DNA"/>
</dbReference>
<protein>
    <recommendedName>
        <fullName evidence="9">Gustatory receptor</fullName>
    </recommendedName>
</protein>
<feature type="transmembrane region" description="Helical" evidence="6">
    <location>
        <begin position="110"/>
        <end position="137"/>
    </location>
</feature>
<name>A0A835L2N3_SPOEX</name>
<dbReference type="Pfam" id="PF08395">
    <property type="entry name" value="7tm_7"/>
    <property type="match status" value="1"/>
</dbReference>
<feature type="transmembrane region" description="Helical" evidence="6">
    <location>
        <begin position="39"/>
        <end position="62"/>
    </location>
</feature>
<evidence type="ECO:0008006" key="9">
    <source>
        <dbReference type="Google" id="ProtNLM"/>
    </source>
</evidence>
<sequence>MKERHENDEEQSLKLFALYQNIFEVYDLYKDIFEILTSALFYACASIWLSKVGLLTIIHVIYSEKFYKAVGEAESACIQLMKNRNYSQGQERLFVSVNQMNRTFSKMNSCGLFCVDATLILCLMGAITDYAVVLLQFTFL</sequence>
<organism evidence="7 8">
    <name type="scientific">Spodoptera exigua</name>
    <name type="common">Beet armyworm</name>
    <name type="synonym">Noctua fulgens</name>
    <dbReference type="NCBI Taxonomy" id="7107"/>
    <lineage>
        <taxon>Eukaryota</taxon>
        <taxon>Metazoa</taxon>
        <taxon>Ecdysozoa</taxon>
        <taxon>Arthropoda</taxon>
        <taxon>Hexapoda</taxon>
        <taxon>Insecta</taxon>
        <taxon>Pterygota</taxon>
        <taxon>Neoptera</taxon>
        <taxon>Endopterygota</taxon>
        <taxon>Lepidoptera</taxon>
        <taxon>Glossata</taxon>
        <taxon>Ditrysia</taxon>
        <taxon>Noctuoidea</taxon>
        <taxon>Noctuidae</taxon>
        <taxon>Amphipyrinae</taxon>
        <taxon>Spodoptera</taxon>
    </lineage>
</organism>
<gene>
    <name evidence="7" type="ORF">HW555_009246</name>
</gene>
<dbReference type="GO" id="GO:0005886">
    <property type="term" value="C:plasma membrane"/>
    <property type="evidence" value="ECO:0007669"/>
    <property type="project" value="UniProtKB-SubCell"/>
</dbReference>
<evidence type="ECO:0000256" key="4">
    <source>
        <dbReference type="ARBA" id="ARBA00022989"/>
    </source>
</evidence>
<evidence type="ECO:0000256" key="3">
    <source>
        <dbReference type="ARBA" id="ARBA00022692"/>
    </source>
</evidence>
<dbReference type="Proteomes" id="UP000648187">
    <property type="component" value="Unassembled WGS sequence"/>
</dbReference>
<keyword evidence="5 6" id="KW-0472">Membrane</keyword>
<evidence type="ECO:0000256" key="5">
    <source>
        <dbReference type="ARBA" id="ARBA00023136"/>
    </source>
</evidence>
<evidence type="ECO:0000313" key="8">
    <source>
        <dbReference type="Proteomes" id="UP000648187"/>
    </source>
</evidence>
<dbReference type="InterPro" id="IPR013604">
    <property type="entry name" value="7TM_chemorcpt"/>
</dbReference>
<proteinExistence type="predicted"/>
<keyword evidence="2" id="KW-1003">Cell membrane</keyword>
<dbReference type="AlphaFoldDB" id="A0A835L2N3"/>
<comment type="subcellular location">
    <subcellularLocation>
        <location evidence="1">Cell membrane</location>
        <topology evidence="1">Multi-pass membrane protein</topology>
    </subcellularLocation>
</comment>